<proteinExistence type="predicted"/>
<dbReference type="EMBL" id="JARKIB010000234">
    <property type="protein sequence ID" value="KAJ7721003.1"/>
    <property type="molecule type" value="Genomic_DNA"/>
</dbReference>
<sequence length="205" mass="23185">MWIGIWAVLFYRPQDQALAQYHVKYFTDFVDPIPRYIGLTSAFLRLPPSDPLYGAIDALRAVRSRLRQHYARFEANLVPHEDPNCPPFIDVQDIHAQFIGKYEDAATRLEGTPCLRRNKKTPPEVEKRPQPELTETPSTSKRPSPSRKRKSSEVSSGRSTSKEPDGSSTGSRDTVQARAQRQGAVGFWAKNRKTRAAGINTIHII</sequence>
<evidence type="ECO:0000313" key="2">
    <source>
        <dbReference type="EMBL" id="KAJ7721003.1"/>
    </source>
</evidence>
<organism evidence="2 3">
    <name type="scientific">Mycena metata</name>
    <dbReference type="NCBI Taxonomy" id="1033252"/>
    <lineage>
        <taxon>Eukaryota</taxon>
        <taxon>Fungi</taxon>
        <taxon>Dikarya</taxon>
        <taxon>Basidiomycota</taxon>
        <taxon>Agaricomycotina</taxon>
        <taxon>Agaricomycetes</taxon>
        <taxon>Agaricomycetidae</taxon>
        <taxon>Agaricales</taxon>
        <taxon>Marasmiineae</taxon>
        <taxon>Mycenaceae</taxon>
        <taxon>Mycena</taxon>
    </lineage>
</organism>
<dbReference type="Proteomes" id="UP001215598">
    <property type="component" value="Unassembled WGS sequence"/>
</dbReference>
<protein>
    <submittedName>
        <fullName evidence="2">Uncharacterized protein</fullName>
    </submittedName>
</protein>
<accession>A0AAD7MJY4</accession>
<dbReference type="AlphaFoldDB" id="A0AAD7MJY4"/>
<gene>
    <name evidence="2" type="ORF">B0H16DRAFT_378922</name>
</gene>
<feature type="compositionally biased region" description="Polar residues" evidence="1">
    <location>
        <begin position="166"/>
        <end position="179"/>
    </location>
</feature>
<evidence type="ECO:0000313" key="3">
    <source>
        <dbReference type="Proteomes" id="UP001215598"/>
    </source>
</evidence>
<comment type="caution">
    <text evidence="2">The sequence shown here is derived from an EMBL/GenBank/DDBJ whole genome shotgun (WGS) entry which is preliminary data.</text>
</comment>
<keyword evidence="3" id="KW-1185">Reference proteome</keyword>
<reference evidence="2" key="1">
    <citation type="submission" date="2023-03" db="EMBL/GenBank/DDBJ databases">
        <title>Massive genome expansion in bonnet fungi (Mycena s.s.) driven by repeated elements and novel gene families across ecological guilds.</title>
        <authorList>
            <consortium name="Lawrence Berkeley National Laboratory"/>
            <person name="Harder C.B."/>
            <person name="Miyauchi S."/>
            <person name="Viragh M."/>
            <person name="Kuo A."/>
            <person name="Thoen E."/>
            <person name="Andreopoulos B."/>
            <person name="Lu D."/>
            <person name="Skrede I."/>
            <person name="Drula E."/>
            <person name="Henrissat B."/>
            <person name="Morin E."/>
            <person name="Kohler A."/>
            <person name="Barry K."/>
            <person name="LaButti K."/>
            <person name="Morin E."/>
            <person name="Salamov A."/>
            <person name="Lipzen A."/>
            <person name="Mereny Z."/>
            <person name="Hegedus B."/>
            <person name="Baldrian P."/>
            <person name="Stursova M."/>
            <person name="Weitz H."/>
            <person name="Taylor A."/>
            <person name="Grigoriev I.V."/>
            <person name="Nagy L.G."/>
            <person name="Martin F."/>
            <person name="Kauserud H."/>
        </authorList>
    </citation>
    <scope>NUCLEOTIDE SEQUENCE</scope>
    <source>
        <strain evidence="2">CBHHK182m</strain>
    </source>
</reference>
<feature type="compositionally biased region" description="Low complexity" evidence="1">
    <location>
        <begin position="134"/>
        <end position="143"/>
    </location>
</feature>
<name>A0AAD7MJY4_9AGAR</name>
<evidence type="ECO:0000256" key="1">
    <source>
        <dbReference type="SAM" id="MobiDB-lite"/>
    </source>
</evidence>
<feature type="compositionally biased region" description="Basic and acidic residues" evidence="1">
    <location>
        <begin position="121"/>
        <end position="130"/>
    </location>
</feature>
<feature type="region of interest" description="Disordered" evidence="1">
    <location>
        <begin position="110"/>
        <end position="193"/>
    </location>
</feature>